<organism evidence="3 4">
    <name type="scientific">Herbinix luporum</name>
    <dbReference type="NCBI Taxonomy" id="1679721"/>
    <lineage>
        <taxon>Bacteria</taxon>
        <taxon>Bacillati</taxon>
        <taxon>Bacillota</taxon>
        <taxon>Clostridia</taxon>
        <taxon>Lachnospirales</taxon>
        <taxon>Lachnospiraceae</taxon>
        <taxon>Herbinix</taxon>
    </lineage>
</organism>
<proteinExistence type="predicted"/>
<feature type="transmembrane region" description="Helical" evidence="1">
    <location>
        <begin position="557"/>
        <end position="581"/>
    </location>
</feature>
<dbReference type="OrthoDB" id="2017440at2"/>
<name>A0A0K8J366_9FIRM</name>
<dbReference type="KEGG" id="hsd:SD1D_0524"/>
<protein>
    <recommendedName>
        <fullName evidence="2">Zinc-ribbon domain-containing protein</fullName>
    </recommendedName>
</protein>
<dbReference type="InterPro" id="IPR026870">
    <property type="entry name" value="Zinc_ribbon_dom"/>
</dbReference>
<keyword evidence="1" id="KW-1133">Transmembrane helix</keyword>
<evidence type="ECO:0000259" key="2">
    <source>
        <dbReference type="Pfam" id="PF13240"/>
    </source>
</evidence>
<evidence type="ECO:0000256" key="1">
    <source>
        <dbReference type="SAM" id="Phobius"/>
    </source>
</evidence>
<keyword evidence="4" id="KW-1185">Reference proteome</keyword>
<dbReference type="EMBL" id="LN879430">
    <property type="protein sequence ID" value="CUH92076.1"/>
    <property type="molecule type" value="Genomic_DNA"/>
</dbReference>
<keyword evidence="1" id="KW-0472">Membrane</keyword>
<dbReference type="AlphaFoldDB" id="A0A0K8J366"/>
<sequence>MKRYLKRCLTIITILLVIIFATSCGNGAKISTGLILENNFIGRRVMDVSISKSDFNRYMQGPNHILENFINEKCPPELTWELHETEADYVARFTLEFDTKETYIRKVTNLLGTSPVVDMVQADSFLAKGIAYSENFTSKDLLSWLSNALVEEGYIDPSYKDEIFENDTTILYFGADEYPTSETINVSEITYLPFNSIDILTIPYVDGTYDRKVIFNIPKSTMEEKRNEIKAFMEDSIPSGALSLWETNPKSGDIVFSISLENTDKENIDAAMEKIFHSQAADFIDKKANNEGNMLEFNQTMTETLDLTKYISSRDGTASLRYFVASDVLSKAAILQDDGNTKDLSLWLDEDAYDGYIMAYSGDVSTITLNMEITYSYFPKEINIETVVKGNNYIQRTIEMLYDKQFEEKELTALKESINSIADRYALVDYKKTSSNYIIKFKQKGTKDEVSTGFGKIFADGNSAIEYDKDKKRFALHTITDFQEEISFGNFFGSASKNILVNYSVKLPAGDKISNDTIKNYADDDTVKIGEEEFKLSSYDKYILCKIKAESFNWVAILWWLLIILIVAVCLTAGYMGYVLLKEKLGDTDILANNKTNKANKIEKNIDIGNTIRFCTKCGEPIKKDNNFCTQCGNKIR</sequence>
<dbReference type="RefSeq" id="WP_058257478.1">
    <property type="nucleotide sequence ID" value="NZ_LN879430.1"/>
</dbReference>
<evidence type="ECO:0000313" key="3">
    <source>
        <dbReference type="EMBL" id="CUH92076.1"/>
    </source>
</evidence>
<feature type="domain" description="Zinc-ribbon" evidence="2">
    <location>
        <begin position="614"/>
        <end position="635"/>
    </location>
</feature>
<accession>A0A0K8J366</accession>
<keyword evidence="1" id="KW-0812">Transmembrane</keyword>
<dbReference type="Pfam" id="PF13240">
    <property type="entry name" value="Zn_Ribbon_1"/>
    <property type="match status" value="1"/>
</dbReference>
<reference evidence="4" key="1">
    <citation type="submission" date="2015-09" db="EMBL/GenBank/DDBJ databases">
        <authorList>
            <person name="Wibberg D."/>
        </authorList>
    </citation>
    <scope>NUCLEOTIDE SEQUENCE [LARGE SCALE GENOMIC DNA]</scope>
    <source>
        <strain evidence="4">SD1D</strain>
    </source>
</reference>
<gene>
    <name evidence="3" type="ORF">SD1D_0524</name>
</gene>
<evidence type="ECO:0000313" key="4">
    <source>
        <dbReference type="Proteomes" id="UP000196053"/>
    </source>
</evidence>
<dbReference type="PROSITE" id="PS51257">
    <property type="entry name" value="PROKAR_LIPOPROTEIN"/>
    <property type="match status" value="1"/>
</dbReference>
<dbReference type="Proteomes" id="UP000196053">
    <property type="component" value="Chromosome I"/>
</dbReference>